<dbReference type="GO" id="GO:0006816">
    <property type="term" value="P:calcium ion transport"/>
    <property type="evidence" value="ECO:0007669"/>
    <property type="project" value="TreeGrafter"/>
</dbReference>
<dbReference type="Pfam" id="PF01016">
    <property type="entry name" value="Ribosomal_L27"/>
    <property type="match status" value="1"/>
</dbReference>
<dbReference type="PROSITE" id="PS50041">
    <property type="entry name" value="C_TYPE_LECTIN_2"/>
    <property type="match status" value="1"/>
</dbReference>
<evidence type="ECO:0000256" key="3">
    <source>
        <dbReference type="ARBA" id="ARBA00007200"/>
    </source>
</evidence>
<dbReference type="InterPro" id="IPR022409">
    <property type="entry name" value="PKD/Chitinase_dom"/>
</dbReference>
<reference evidence="21 22" key="1">
    <citation type="journal article" date="2019" name="Mol. Ecol. Resour.">
        <title>Chromosome-level genome assembly of Triplophysa tibetana, a fish adapted to the harsh high-altitude environment of the Tibetan Plateau.</title>
        <authorList>
            <person name="Yang X."/>
            <person name="Liu H."/>
            <person name="Ma Z."/>
            <person name="Zou Y."/>
            <person name="Zou M."/>
            <person name="Mao Y."/>
            <person name="Li X."/>
            <person name="Wang H."/>
            <person name="Chen T."/>
            <person name="Wang W."/>
            <person name="Yang R."/>
        </authorList>
    </citation>
    <scope>NUCLEOTIDE SEQUENCE [LARGE SCALE GENOMIC DNA]</scope>
    <source>
        <strain evidence="21">TTIB1903HZAU</strain>
        <tissue evidence="21">Muscle</tissue>
    </source>
</reference>
<dbReference type="GO" id="GO:0005743">
    <property type="term" value="C:mitochondrial inner membrane"/>
    <property type="evidence" value="ECO:0007669"/>
    <property type="project" value="UniProtKB-ARBA"/>
</dbReference>
<feature type="domain" description="PKD" evidence="19">
    <location>
        <begin position="915"/>
        <end position="970"/>
    </location>
</feature>
<feature type="domain" description="REJ" evidence="20">
    <location>
        <begin position="1872"/>
        <end position="2350"/>
    </location>
</feature>
<dbReference type="InterPro" id="IPR001684">
    <property type="entry name" value="Ribosomal_bL27"/>
</dbReference>
<feature type="region of interest" description="Disordered" evidence="16">
    <location>
        <begin position="2698"/>
        <end position="2727"/>
    </location>
</feature>
<dbReference type="PANTHER" id="PTHR46730:SF2">
    <property type="entry name" value="POLYCYSTIN-1 ISOFORM X1"/>
    <property type="match status" value="1"/>
</dbReference>
<feature type="region of interest" description="Disordered" evidence="16">
    <location>
        <begin position="3220"/>
        <end position="3275"/>
    </location>
</feature>
<evidence type="ECO:0000256" key="14">
    <source>
        <dbReference type="ARBA" id="ARBA00035267"/>
    </source>
</evidence>
<dbReference type="PROSITE" id="PS00615">
    <property type="entry name" value="C_TYPE_LECTIN_1"/>
    <property type="match status" value="1"/>
</dbReference>
<evidence type="ECO:0000256" key="10">
    <source>
        <dbReference type="ARBA" id="ARBA00023128"/>
    </source>
</evidence>
<dbReference type="FunFam" id="2.40.50.100:FF:000031">
    <property type="entry name" value="39S ribosomal protein L27, mitochondrial"/>
    <property type="match status" value="1"/>
</dbReference>
<dbReference type="Gene3D" id="3.10.100.10">
    <property type="entry name" value="Mannose-Binding Protein A, subunit A"/>
    <property type="match status" value="1"/>
</dbReference>
<name>A0A5A9PYV7_9TELE</name>
<evidence type="ECO:0000313" key="22">
    <source>
        <dbReference type="Proteomes" id="UP000324632"/>
    </source>
</evidence>
<dbReference type="Pfam" id="PF00801">
    <property type="entry name" value="PKD"/>
    <property type="match status" value="7"/>
</dbReference>
<dbReference type="PROSITE" id="PS50093">
    <property type="entry name" value="PKD"/>
    <property type="match status" value="6"/>
</dbReference>
<dbReference type="GO" id="GO:0005886">
    <property type="term" value="C:plasma membrane"/>
    <property type="evidence" value="ECO:0007669"/>
    <property type="project" value="TreeGrafter"/>
</dbReference>
<evidence type="ECO:0000256" key="17">
    <source>
        <dbReference type="SAM" id="Phobius"/>
    </source>
</evidence>
<dbReference type="InterPro" id="IPR013783">
    <property type="entry name" value="Ig-like_fold"/>
</dbReference>
<feature type="domain" description="REJ" evidence="20">
    <location>
        <begin position="1750"/>
        <end position="1870"/>
    </location>
</feature>
<dbReference type="FunFam" id="2.60.40.10:FF:002088">
    <property type="entry name" value="Polycystic kidney disease 1a"/>
    <property type="match status" value="1"/>
</dbReference>
<feature type="domain" description="PKD" evidence="19">
    <location>
        <begin position="1062"/>
        <end position="1146"/>
    </location>
</feature>
<evidence type="ECO:0000256" key="2">
    <source>
        <dbReference type="ARBA" id="ARBA00004173"/>
    </source>
</evidence>
<feature type="region of interest" description="Disordered" evidence="16">
    <location>
        <begin position="3394"/>
        <end position="3421"/>
    </location>
</feature>
<dbReference type="InterPro" id="IPR016186">
    <property type="entry name" value="C-type_lectin-like/link_sf"/>
</dbReference>
<evidence type="ECO:0000256" key="6">
    <source>
        <dbReference type="ARBA" id="ARBA00022737"/>
    </source>
</evidence>
<comment type="caution">
    <text evidence="21">The sequence shown here is derived from an EMBL/GenBank/DDBJ whole genome shotgun (WGS) entry which is preliminary data.</text>
</comment>
<keyword evidence="12" id="KW-1015">Disulfide bond</keyword>
<dbReference type="GO" id="GO:0003735">
    <property type="term" value="F:structural constituent of ribosome"/>
    <property type="evidence" value="ECO:0007669"/>
    <property type="project" value="InterPro"/>
</dbReference>
<evidence type="ECO:0000256" key="11">
    <source>
        <dbReference type="ARBA" id="ARBA00023136"/>
    </source>
</evidence>
<evidence type="ECO:0000256" key="4">
    <source>
        <dbReference type="ARBA" id="ARBA00010797"/>
    </source>
</evidence>
<dbReference type="CDD" id="cd00037">
    <property type="entry name" value="CLECT"/>
    <property type="match status" value="1"/>
</dbReference>
<evidence type="ECO:0000256" key="16">
    <source>
        <dbReference type="SAM" id="MobiDB-lite"/>
    </source>
</evidence>
<dbReference type="InterPro" id="IPR035986">
    <property type="entry name" value="PKD_dom_sf"/>
</dbReference>
<dbReference type="Gene3D" id="2.60.40.10">
    <property type="entry name" value="Immunoglobulins"/>
    <property type="match status" value="5"/>
</dbReference>
<comment type="similarity">
    <text evidence="4">Belongs to the bacterial ribosomal protein bL27 family.</text>
</comment>
<accession>A0A5A9PYV7</accession>
<organism evidence="21 22">
    <name type="scientific">Triplophysa tibetana</name>
    <dbReference type="NCBI Taxonomy" id="1572043"/>
    <lineage>
        <taxon>Eukaryota</taxon>
        <taxon>Metazoa</taxon>
        <taxon>Chordata</taxon>
        <taxon>Craniata</taxon>
        <taxon>Vertebrata</taxon>
        <taxon>Euteleostomi</taxon>
        <taxon>Actinopterygii</taxon>
        <taxon>Neopterygii</taxon>
        <taxon>Teleostei</taxon>
        <taxon>Ostariophysi</taxon>
        <taxon>Cypriniformes</taxon>
        <taxon>Nemacheilidae</taxon>
        <taxon>Triplophysa</taxon>
    </lineage>
</organism>
<dbReference type="CDD" id="cd00146">
    <property type="entry name" value="PKD"/>
    <property type="match status" value="5"/>
</dbReference>
<dbReference type="Pfam" id="PF00059">
    <property type="entry name" value="Lectin_C"/>
    <property type="match status" value="1"/>
</dbReference>
<dbReference type="PANTHER" id="PTHR46730">
    <property type="entry name" value="POLYCYSTIN-1"/>
    <property type="match status" value="1"/>
</dbReference>
<protein>
    <recommendedName>
        <fullName evidence="14">Large ribosomal subunit protein bL27m</fullName>
    </recommendedName>
    <alternativeName>
        <fullName evidence="15">39S ribosomal protein L27, mitochondrial</fullName>
    </alternativeName>
</protein>
<feature type="region of interest" description="Disordered" evidence="16">
    <location>
        <begin position="30"/>
        <end position="49"/>
    </location>
</feature>
<evidence type="ECO:0000259" key="18">
    <source>
        <dbReference type="PROSITE" id="PS50041"/>
    </source>
</evidence>
<dbReference type="Gene3D" id="2.40.50.100">
    <property type="match status" value="1"/>
</dbReference>
<dbReference type="InterPro" id="IPR000601">
    <property type="entry name" value="PKD_dom"/>
</dbReference>
<feature type="compositionally biased region" description="Polar residues" evidence="16">
    <location>
        <begin position="2702"/>
        <end position="2722"/>
    </location>
</feature>
<dbReference type="SMART" id="SM00303">
    <property type="entry name" value="GPS"/>
    <property type="match status" value="1"/>
</dbReference>
<keyword evidence="9 17" id="KW-1133">Transmembrane helix</keyword>
<keyword evidence="11 17" id="KW-0472">Membrane</keyword>
<keyword evidence="7" id="KW-0809">Transit peptide</keyword>
<dbReference type="SMART" id="SM00034">
    <property type="entry name" value="CLECT"/>
    <property type="match status" value="1"/>
</dbReference>
<evidence type="ECO:0000259" key="19">
    <source>
        <dbReference type="PROSITE" id="PS50093"/>
    </source>
</evidence>
<dbReference type="InterPro" id="IPR002859">
    <property type="entry name" value="PKD/REJ-like"/>
</dbReference>
<dbReference type="PRINTS" id="PR00500">
    <property type="entry name" value="POLYCYSTIN1"/>
</dbReference>
<dbReference type="SUPFAM" id="SSF110324">
    <property type="entry name" value="Ribosomal L27 protein-like"/>
    <property type="match status" value="1"/>
</dbReference>
<dbReference type="InterPro" id="IPR000434">
    <property type="entry name" value="PC1"/>
</dbReference>
<sequence>MAALLPLILKSRACIVQTPTVVLTRFASKKSGGSSKNLGGNSAGRRYGHKKHDGNFVHAGNILATQRKGLMRWHPGAHVGLGTNKTIYALEDGIVRFTKEVYIPLPRSDEARDVIPKLPKGAVLYKTFINVIPTKQENTFKLVDLGAKIERDGLHCYWMPTFTSTWPEARGNCQRENEGDLATVDSVTVQTFIQNSFQMAAPVWVWLRNGMKQALFDDLDAITFQPGSRAIELCTSMALASGQWMNEKCDNGNFIICQKRISVSLPSLESYVTGVPLMSAIYTVSQIQLLSSPPDPGQSRVEVTMQDKDITVYPDDILAVQHNRRAGEFLHCVASTSSAWRQSYLSLHGPEWGGWLEGVLSAQSGEGQWLDDVICDIRVIYEDIMSHYGIPTIPSTMETTVQTNGPIKAHSPGKGLQLLHPKLDKNNQMHVAVNAPTLIVIKVTSRESATSSWSAPVDKNKVLFHSFCPAEMPETKVVCTRSPDTWFSHVYMVLSGEGEQLLNITASNSNNFQTLSVKVVGLIPVTGLSIQPQGVSRVLVDVPQLFTATVATGSSVSFSWVIDDLAQFPHTGDSYSLVFKKPAEYKLKLIGKNPVSSQSIEVKITADLMTPLADLAVISMPEAIAVHTSSVYTIRVKADISIGVTISWDFGDNTTSVSHTVSAASQMKDSYEHQIVKHIYLQDSAHHAYSFQGDYTLKIKAHNEYDHIEKAVFVKVRAPLSRLLVSSSPYVCQVNHTISFDVTLWPSSYGVLYTWNFGEEEIKEYNSKVRHVFKRPCLYNITVCANNTLSVLCNYTEVEIVESVSGLWLNYTSSIELNSIFEIIGKVSSGTSLKWTFEFGDGSVFKDYSECSVSYIYKSPGNYTVHVTAYNSVSKEQKSVNVEVFKLFISNILPSGCIASVTEIDFEAIVKGYIPILTFNWDFGDGTPTSFVKGAATVTHTFLTSGTFTVGVNARSPVGSVYYQTNICVEGRITDVELKSARSTVAVSEEICFDVSVTPKEGDYMFWWNNNFSSDDPVIGLSHHCFVFSVDGLYEISVQSGNKISNKTAKITIFVQRPIFDLSIKYEGNHVALTANQSNYFWAEFSGRIDDFEWDFGDRSFKMVGQNQSHIFHFPGWFRVTVTASNAVSSDSVSVDVEVQAPLTYLTVNTSQPFAESGIGILIKAQTDAIDTVKFHWTVNSLSSPTLGTSEFLYVFPKAGVFQVQVTAQNLVSLLETEFDIEVIERIHEVQIRCKGLQSEKYFLTNQTVVLTAFVAYGSNLTYEWLTHQSGVYKTVSNSKQFELLSNNPGDIHVKVLVSNVLGSVDSEVLLRAVEFVSSVIISSPVNAVTKDKPVRISVSVPSGTDLQYSWFLDSEHSPVISDVPFILHTFNVIGVIKLKVSVFNMFGSADATKLLNVQERISEVDFRINKLSKPFFVTSHSLLFLRGFSKTGNVLHWEWALTFSNNTVVFLSDNQTVSYSSVDVADHHVSLNASNIISWQIVSYTVMVQDAIQGLSLSISNNVVCENDPVAFKPSVSHGSDVSFTLEFVNESYSVDIQQNFTTSALSVGNHLVRAKAKNKVSEQTATVTVQVVDKIKDLHLIGCSAVLEASKNITFQAVENSTSQVKYHWTFLLNGVFSSQEIGRNVHFTPDTNGSLSITLKADNGFCSQSLSVTATVQKHVREVKLLCSHDGVFIDYPIHFVAITDGGSDLKFNWDFGEPSGGTLVTESNTQDHKYNVTGRFVVHLTAFNNVSQISTQISVEVQKLECTQPHIYLVEELSQIVKSRSSLFEARVDLKGCITRKALYQWEIFKGPDCSTMVKITVNDSVDVTTPLLFLPKHSLKVGNYCLTFTTRLRGTPLKHHKTINITVVHSQLVPMIKGGSHRIWSSQKDLLLDATESYDPDSEEDDNLFRFHWDTTIEVTVYETAVLPVAVKCTSYYSLFSFHYTWGAENQRGDALLMNEVTTSTGKHSKHLVIRPEVLMEGHEYTFTLNVSEPSSGLWGSASITLIPSRPPYGGICTLSPDDSLNFLETMVTYNCSGWMDDGESAQLIFSLQVSQCEDFGPLCPLLTLYRGTQSMFGSLVPMGRASKIKNRSTIHVLVKVEDNTGASVVAVRKSLTVLLSERHTTEWLRNRSQSEFRAILRQGNPQDIIQYSVALTSQLNQLKTVSAQEMEDKIQIRGNVTRALTSLPVSSIQDAAQISSALAQSTAIPSEVRCESCHAKVLKVTKKMIKVMREQTGQSDIDPTDTGRNILSVLSSTLTAEHSARSHSGLKQSHTSETNASALSQIFELMRSLMMSRMRGEEALSLAVPKISAVGVRGDPTKDLLCAEPFSSCQFYVPLALSSQLKEENQEVVQIFLEMAADENPFIPDAELPLSTTLAAMEFATAQGQPIPIANLTSDTAIQFTLHKKRRETEDEILPGKKFTLPTQGSVNFTVKAVETDPRAGLYVSLNFSLIPGPSKTASGLVWISVSDQSDDSDQRVHSEAFNISLSSETSSLEHTIFLTPLLNGSAKDLFVNLTSSIDSDVSISALVFSSLCRFFSVDEKLWSSEGLRPLSNSSPHAARCLTQHLTMFGASLFFHPETLLLLPPVLRSCSSLGGSYKPSCCSGFESTICGSHYGNGQPTAVSAERRGSHAAASYYICTWPLGQCGMEQWAERAAGVTNLLKRKKALLQLHLSTPTSDHDTLEPTQSPGLKKQPHLFEEDLRSLSGDMDPINTLSSDQAASDSGHFTPNESTMSEDQDSLCSDWSDLSLDTPTFETDFHKSCATLSVLSDASTFLPSLPPDSISTTSNTRIGERTPHMSLMIFRFSDICEVSSVVRGVPASSLPAWVLHVVHVLVAVLLGTCLALVGLYGSRFSSSVVLMWLVSALSAFLTSSLLLEPFAICVQALYLAVVVRPVDPEVEERLAQETEVRRTENDVGDKVHPPSGYGLLQAKEEAWKLKKLRVLMRNCLVYMLFLLVVLMVNYQENVQETSSRLLRSAIKHTLISASPDQPALNALSGKRSSKDVLCTSDQTEKVLLGNSSESARRILSELQTSNWMTTGILSLKTPLATRLLYRLPERCFTGQKIQSALSCFTNPLGFKGVAFWVVGRLCAAVLIQTYRMVQAEINRPPTEPQDYEMVQFLIKRLKLWMGLSKTKEFRHRVKFEGMVPPLSRSSQDSQASNFSSPMGPRQASPASIASDFTVNSDSLDFNHYVDRLVPVVDSLLACFDRVNQVTEEEYNFEQQLEEVQKRISQRKQPQEVPTKGPKLPLHAQTPCTSSLECNSSPSSVQGISKGHQRRRGTHSESSFLGSSFRFSKRILSALDGRKISANSGNGAVPRRRAWNSVTCHSADTAQRLPGSQRVMILPVAFGVIHACSLVRNGGRFAVKIAVKAVTRTQCIKRASMHARRSNNKRLRLQIHPQDRYKTDARTRSQPPADTYSLHKNMHTNSK</sequence>
<feature type="domain" description="C-type lectin" evidence="18">
    <location>
        <begin position="152"/>
        <end position="258"/>
    </location>
</feature>
<dbReference type="SUPFAM" id="SSF56436">
    <property type="entry name" value="C-type lectin-like"/>
    <property type="match status" value="1"/>
</dbReference>
<keyword evidence="6" id="KW-0677">Repeat</keyword>
<gene>
    <name evidence="21" type="ORF">E1301_Tti005931</name>
</gene>
<dbReference type="InterPro" id="IPR014010">
    <property type="entry name" value="REJ_dom"/>
</dbReference>
<dbReference type="InterPro" id="IPR016187">
    <property type="entry name" value="CTDL_fold"/>
</dbReference>
<dbReference type="GO" id="GO:0005840">
    <property type="term" value="C:ribosome"/>
    <property type="evidence" value="ECO:0007669"/>
    <property type="project" value="UniProtKB-KW"/>
</dbReference>
<evidence type="ECO:0000256" key="12">
    <source>
        <dbReference type="ARBA" id="ARBA00023157"/>
    </source>
</evidence>
<feature type="region of interest" description="Disordered" evidence="16">
    <location>
        <begin position="2665"/>
        <end position="2685"/>
    </location>
</feature>
<evidence type="ECO:0000256" key="15">
    <source>
        <dbReference type="ARBA" id="ARBA00076963"/>
    </source>
</evidence>
<dbReference type="Pfam" id="PF02010">
    <property type="entry name" value="REJ"/>
    <property type="match status" value="2"/>
</dbReference>
<comment type="similarity">
    <text evidence="3">Belongs to the polycystin family.</text>
</comment>
<evidence type="ECO:0000259" key="20">
    <source>
        <dbReference type="PROSITE" id="PS51111"/>
    </source>
</evidence>
<feature type="transmembrane region" description="Helical" evidence="17">
    <location>
        <begin position="2843"/>
        <end position="2862"/>
    </location>
</feature>
<feature type="domain" description="PKD" evidence="19">
    <location>
        <begin position="644"/>
        <end position="723"/>
    </location>
</feature>
<comment type="subcellular location">
    <subcellularLocation>
        <location evidence="1">Membrane</location>
        <topology evidence="1">Multi-pass membrane protein</topology>
    </subcellularLocation>
    <subcellularLocation>
        <location evidence="2">Mitochondrion</location>
    </subcellularLocation>
</comment>
<dbReference type="SMART" id="SM00089">
    <property type="entry name" value="PKD"/>
    <property type="match status" value="13"/>
</dbReference>
<evidence type="ECO:0000256" key="7">
    <source>
        <dbReference type="ARBA" id="ARBA00022946"/>
    </source>
</evidence>
<feature type="domain" description="PKD" evidence="19">
    <location>
        <begin position="1690"/>
        <end position="1746"/>
    </location>
</feature>
<feature type="compositionally biased region" description="Low complexity" evidence="16">
    <location>
        <begin position="30"/>
        <end position="44"/>
    </location>
</feature>
<dbReference type="Proteomes" id="UP000324632">
    <property type="component" value="Chromosome 1"/>
</dbReference>
<dbReference type="InterPro" id="IPR001304">
    <property type="entry name" value="C-type_lectin-like"/>
</dbReference>
<dbReference type="SUPFAM" id="SSF49299">
    <property type="entry name" value="PKD domain"/>
    <property type="match status" value="7"/>
</dbReference>
<evidence type="ECO:0000256" key="8">
    <source>
        <dbReference type="ARBA" id="ARBA00022980"/>
    </source>
</evidence>
<dbReference type="GO" id="GO:0005261">
    <property type="term" value="F:monoatomic cation channel activity"/>
    <property type="evidence" value="ECO:0007669"/>
    <property type="project" value="TreeGrafter"/>
</dbReference>
<proteinExistence type="inferred from homology"/>
<dbReference type="InterPro" id="IPR018378">
    <property type="entry name" value="C-type_lectin_CS"/>
</dbReference>
<feature type="region of interest" description="Disordered" evidence="16">
    <location>
        <begin position="3139"/>
        <end position="3165"/>
    </location>
</feature>
<dbReference type="InterPro" id="IPR000203">
    <property type="entry name" value="GPS"/>
</dbReference>
<dbReference type="GO" id="GO:0006412">
    <property type="term" value="P:translation"/>
    <property type="evidence" value="ECO:0007669"/>
    <property type="project" value="InterPro"/>
</dbReference>
<evidence type="ECO:0000313" key="21">
    <source>
        <dbReference type="EMBL" id="KAA0725219.1"/>
    </source>
</evidence>
<dbReference type="EMBL" id="SOYY01000001">
    <property type="protein sequence ID" value="KAA0725219.1"/>
    <property type="molecule type" value="Genomic_DNA"/>
</dbReference>
<keyword evidence="22" id="KW-1185">Reference proteome</keyword>
<evidence type="ECO:0000256" key="1">
    <source>
        <dbReference type="ARBA" id="ARBA00004141"/>
    </source>
</evidence>
<evidence type="ECO:0000256" key="5">
    <source>
        <dbReference type="ARBA" id="ARBA00022692"/>
    </source>
</evidence>
<feature type="domain" description="PKD" evidence="19">
    <location>
        <begin position="828"/>
        <end position="884"/>
    </location>
</feature>
<dbReference type="GO" id="GO:1990904">
    <property type="term" value="C:ribonucleoprotein complex"/>
    <property type="evidence" value="ECO:0007669"/>
    <property type="project" value="UniProtKB-KW"/>
</dbReference>
<feature type="domain" description="PKD" evidence="19">
    <location>
        <begin position="721"/>
        <end position="807"/>
    </location>
</feature>
<dbReference type="PROSITE" id="PS51111">
    <property type="entry name" value="REJ"/>
    <property type="match status" value="2"/>
</dbReference>
<keyword evidence="8 21" id="KW-0689">Ribosomal protein</keyword>
<keyword evidence="5 17" id="KW-0812">Transmembrane</keyword>
<keyword evidence="13" id="KW-0687">Ribonucleoprotein</keyword>
<feature type="transmembrane region" description="Helical" evidence="17">
    <location>
        <begin position="2816"/>
        <end position="2836"/>
    </location>
</feature>
<evidence type="ECO:0000256" key="13">
    <source>
        <dbReference type="ARBA" id="ARBA00023274"/>
    </source>
</evidence>
<feature type="compositionally biased region" description="Polar residues" evidence="16">
    <location>
        <begin position="3244"/>
        <end position="3261"/>
    </location>
</feature>
<feature type="compositionally biased region" description="Low complexity" evidence="16">
    <location>
        <begin position="3142"/>
        <end position="3155"/>
    </location>
</feature>
<keyword evidence="10" id="KW-0496">Mitochondrion</keyword>
<evidence type="ECO:0000256" key="9">
    <source>
        <dbReference type="ARBA" id="ARBA00022989"/>
    </source>
</evidence>